<dbReference type="Gene3D" id="3.40.630.30">
    <property type="match status" value="1"/>
</dbReference>
<protein>
    <submittedName>
        <fullName evidence="2">L-amino acid N-acyltransferase YncA</fullName>
    </submittedName>
</protein>
<dbReference type="GO" id="GO:0016747">
    <property type="term" value="F:acyltransferase activity, transferring groups other than amino-acyl groups"/>
    <property type="evidence" value="ECO:0007669"/>
    <property type="project" value="InterPro"/>
</dbReference>
<dbReference type="Pfam" id="PF00583">
    <property type="entry name" value="Acetyltransf_1"/>
    <property type="match status" value="1"/>
</dbReference>
<dbReference type="AlphaFoldDB" id="A0A2N9JHP0"/>
<keyword evidence="2" id="KW-0012">Acyltransferase</keyword>
<evidence type="ECO:0000313" key="2">
    <source>
        <dbReference type="EMBL" id="SPD86947.1"/>
    </source>
</evidence>
<dbReference type="PROSITE" id="PS51186">
    <property type="entry name" value="GNAT"/>
    <property type="match status" value="1"/>
</dbReference>
<reference evidence="2 3" key="1">
    <citation type="submission" date="2018-02" db="EMBL/GenBank/DDBJ databases">
        <authorList>
            <person name="Cohen D.B."/>
            <person name="Kent A.D."/>
        </authorList>
    </citation>
    <scope>NUCLEOTIDE SEQUENCE [LARGE SCALE GENOMIC DNA]</scope>
    <source>
        <strain evidence="2">1</strain>
    </source>
</reference>
<dbReference type="InterPro" id="IPR016181">
    <property type="entry name" value="Acyl_CoA_acyltransferase"/>
</dbReference>
<feature type="domain" description="N-acetyltransferase" evidence="1">
    <location>
        <begin position="4"/>
        <end position="171"/>
    </location>
</feature>
<sequence>MIADSVRLALPAEATQIAAIQRRGWVQRFPQQLADSVLAELDLADMVESWHGAIVRPPLAQFRVLAAVSDDKVVGFAAVGPSDDDDAEPGVDGLVAEFTIDPPAQRGGHGSRLLNACVDTLRADGFERATWWVRTTDDALRGFLIEAGWAPDGSHQEIGTDDEQTRVKLIRLHTDITD</sequence>
<keyword evidence="3" id="KW-1185">Reference proteome</keyword>
<dbReference type="EMBL" id="LT985188">
    <property type="protein sequence ID" value="SPD86947.1"/>
    <property type="molecule type" value="Genomic_DNA"/>
</dbReference>
<name>A0A2N9JHP0_9ACTN</name>
<dbReference type="RefSeq" id="WP_197710129.1">
    <property type="nucleotide sequence ID" value="NZ_BAAAGO010000032.1"/>
</dbReference>
<dbReference type="Proteomes" id="UP000238164">
    <property type="component" value="Chromosome 1"/>
</dbReference>
<organism evidence="2 3">
    <name type="scientific">Micropruina glycogenica</name>
    <dbReference type="NCBI Taxonomy" id="75385"/>
    <lineage>
        <taxon>Bacteria</taxon>
        <taxon>Bacillati</taxon>
        <taxon>Actinomycetota</taxon>
        <taxon>Actinomycetes</taxon>
        <taxon>Propionibacteriales</taxon>
        <taxon>Nocardioidaceae</taxon>
        <taxon>Micropruina</taxon>
    </lineage>
</organism>
<dbReference type="KEGG" id="mgg:MPLG2_1917"/>
<accession>A0A2N9JHP0</accession>
<dbReference type="InterPro" id="IPR000182">
    <property type="entry name" value="GNAT_dom"/>
</dbReference>
<gene>
    <name evidence="2" type="ORF">MPLG2_1917</name>
</gene>
<proteinExistence type="predicted"/>
<evidence type="ECO:0000313" key="3">
    <source>
        <dbReference type="Proteomes" id="UP000238164"/>
    </source>
</evidence>
<evidence type="ECO:0000259" key="1">
    <source>
        <dbReference type="PROSITE" id="PS51186"/>
    </source>
</evidence>
<dbReference type="SUPFAM" id="SSF55729">
    <property type="entry name" value="Acyl-CoA N-acyltransferases (Nat)"/>
    <property type="match status" value="1"/>
</dbReference>
<dbReference type="CDD" id="cd04301">
    <property type="entry name" value="NAT_SF"/>
    <property type="match status" value="1"/>
</dbReference>
<keyword evidence="2" id="KW-0808">Transferase</keyword>